<sequence>MFLQSISNFRGITIILIVMGHSYTYGLSSTGEIGNVLKNIITGGTSLFVFISGYMFYHVFYPRYGYSKFIKGKFKNVGVPYLLLGSVAVLAYYLLNWGYFNPVEYMVDPESAYRNGVLFQPSDSDATTALKYMLTGHFLTAYWYIPFVLLCFLTAPMHMLFIKSAPKSQLIIICSLSILSLFIHRAVEGTNPLQSLVYFTPIYLIGISVCMNKDKVSQYLDNKTLLLLLFVVVILSFYQSYTGINGNSHKPFFESDGIDVVFIQKIALIFLLYGALEKLSFKSKWLDTISDTSFAIFFIHPWLLLILEIADAKYFGGTLKSDFNITLYLGICSGIVVTSVFCAKIMKMVFRGSKKTRYLIGY</sequence>
<dbReference type="Pfam" id="PF01757">
    <property type="entry name" value="Acyl_transf_3"/>
    <property type="match status" value="1"/>
</dbReference>
<evidence type="ECO:0000256" key="6">
    <source>
        <dbReference type="ARBA" id="ARBA00023136"/>
    </source>
</evidence>
<keyword evidence="5 7" id="KW-1133">Transmembrane helix</keyword>
<comment type="similarity">
    <text evidence="2">Belongs to the acyltransferase 3 family.</text>
</comment>
<dbReference type="RefSeq" id="WP_102266631.1">
    <property type="nucleotide sequence ID" value="NZ_MCSH01000037.1"/>
</dbReference>
<name>A0A2N7BRB4_9VIBR</name>
<dbReference type="GO" id="GO:0005886">
    <property type="term" value="C:plasma membrane"/>
    <property type="evidence" value="ECO:0007669"/>
    <property type="project" value="UniProtKB-SubCell"/>
</dbReference>
<feature type="transmembrane region" description="Helical" evidence="7">
    <location>
        <begin position="40"/>
        <end position="60"/>
    </location>
</feature>
<feature type="transmembrane region" description="Helical" evidence="7">
    <location>
        <begin position="224"/>
        <end position="241"/>
    </location>
</feature>
<dbReference type="Proteomes" id="UP000235778">
    <property type="component" value="Unassembled WGS sequence"/>
</dbReference>
<evidence type="ECO:0000256" key="7">
    <source>
        <dbReference type="SAM" id="Phobius"/>
    </source>
</evidence>
<keyword evidence="4 7" id="KW-0812">Transmembrane</keyword>
<feature type="transmembrane region" description="Helical" evidence="7">
    <location>
        <begin position="169"/>
        <end position="187"/>
    </location>
</feature>
<keyword evidence="6 7" id="KW-0472">Membrane</keyword>
<evidence type="ECO:0000259" key="8">
    <source>
        <dbReference type="Pfam" id="PF01757"/>
    </source>
</evidence>
<feature type="transmembrane region" description="Helical" evidence="7">
    <location>
        <begin position="81"/>
        <end position="100"/>
    </location>
</feature>
<feature type="transmembrane region" description="Helical" evidence="7">
    <location>
        <begin position="141"/>
        <end position="162"/>
    </location>
</feature>
<reference evidence="10" key="1">
    <citation type="submission" date="2016-07" db="EMBL/GenBank/DDBJ databases">
        <title>Nontailed viruses are major unrecognized killers of bacteria in the ocean.</title>
        <authorList>
            <person name="Kauffman K."/>
            <person name="Hussain F."/>
            <person name="Yang J."/>
            <person name="Arevalo P."/>
            <person name="Brown J."/>
            <person name="Cutler M."/>
            <person name="Kelly L."/>
            <person name="Polz M.F."/>
        </authorList>
    </citation>
    <scope>NUCLEOTIDE SEQUENCE [LARGE SCALE GENOMIC DNA]</scope>
    <source>
        <strain evidence="10">10N.286.55.C1</strain>
    </source>
</reference>
<evidence type="ECO:0000256" key="1">
    <source>
        <dbReference type="ARBA" id="ARBA00004651"/>
    </source>
</evidence>
<comment type="caution">
    <text evidence="9">The sequence shown here is derived from an EMBL/GenBank/DDBJ whole genome shotgun (WGS) entry which is preliminary data.</text>
</comment>
<feature type="transmembrane region" description="Helical" evidence="7">
    <location>
        <begin position="193"/>
        <end position="212"/>
    </location>
</feature>
<organism evidence="9 10">
    <name type="scientific">Vibrio lentus</name>
    <dbReference type="NCBI Taxonomy" id="136468"/>
    <lineage>
        <taxon>Bacteria</taxon>
        <taxon>Pseudomonadati</taxon>
        <taxon>Pseudomonadota</taxon>
        <taxon>Gammaproteobacteria</taxon>
        <taxon>Vibrionales</taxon>
        <taxon>Vibrionaceae</taxon>
        <taxon>Vibrio</taxon>
    </lineage>
</organism>
<protein>
    <recommendedName>
        <fullName evidence="8">Acyltransferase 3 domain-containing protein</fullName>
    </recommendedName>
</protein>
<dbReference type="GO" id="GO:0016413">
    <property type="term" value="F:O-acetyltransferase activity"/>
    <property type="evidence" value="ECO:0007669"/>
    <property type="project" value="TreeGrafter"/>
</dbReference>
<keyword evidence="3" id="KW-1003">Cell membrane</keyword>
<evidence type="ECO:0000256" key="3">
    <source>
        <dbReference type="ARBA" id="ARBA00022475"/>
    </source>
</evidence>
<evidence type="ECO:0000313" key="9">
    <source>
        <dbReference type="EMBL" id="PME61827.1"/>
    </source>
</evidence>
<feature type="transmembrane region" description="Helical" evidence="7">
    <location>
        <begin position="261"/>
        <end position="276"/>
    </location>
</feature>
<dbReference type="AlphaFoldDB" id="A0A2N7BRB4"/>
<evidence type="ECO:0000256" key="5">
    <source>
        <dbReference type="ARBA" id="ARBA00022989"/>
    </source>
</evidence>
<dbReference type="EMBL" id="MCSI01000131">
    <property type="protein sequence ID" value="PME61827.1"/>
    <property type="molecule type" value="Genomic_DNA"/>
</dbReference>
<accession>A0A2N7BRB4</accession>
<proteinExistence type="inferred from homology"/>
<dbReference type="GO" id="GO:0009246">
    <property type="term" value="P:enterobacterial common antigen biosynthetic process"/>
    <property type="evidence" value="ECO:0007669"/>
    <property type="project" value="TreeGrafter"/>
</dbReference>
<feature type="transmembrane region" description="Helical" evidence="7">
    <location>
        <begin position="327"/>
        <end position="346"/>
    </location>
</feature>
<feature type="transmembrane region" description="Helical" evidence="7">
    <location>
        <begin position="12"/>
        <end position="28"/>
    </location>
</feature>
<evidence type="ECO:0000256" key="2">
    <source>
        <dbReference type="ARBA" id="ARBA00007400"/>
    </source>
</evidence>
<feature type="domain" description="Acyltransferase 3" evidence="8">
    <location>
        <begin position="5"/>
        <end position="341"/>
    </location>
</feature>
<dbReference type="InterPro" id="IPR002656">
    <property type="entry name" value="Acyl_transf_3_dom"/>
</dbReference>
<evidence type="ECO:0000256" key="4">
    <source>
        <dbReference type="ARBA" id="ARBA00022692"/>
    </source>
</evidence>
<feature type="transmembrane region" description="Helical" evidence="7">
    <location>
        <begin position="288"/>
        <end position="307"/>
    </location>
</feature>
<evidence type="ECO:0000313" key="10">
    <source>
        <dbReference type="Proteomes" id="UP000235778"/>
    </source>
</evidence>
<gene>
    <name evidence="9" type="ORF">BCV30_11065</name>
</gene>
<comment type="subcellular location">
    <subcellularLocation>
        <location evidence="1">Cell membrane</location>
        <topology evidence="1">Multi-pass membrane protein</topology>
    </subcellularLocation>
</comment>
<dbReference type="PANTHER" id="PTHR40074:SF2">
    <property type="entry name" value="O-ACETYLTRANSFERASE WECH"/>
    <property type="match status" value="1"/>
</dbReference>
<dbReference type="PANTHER" id="PTHR40074">
    <property type="entry name" value="O-ACETYLTRANSFERASE WECH"/>
    <property type="match status" value="1"/>
</dbReference>